<feature type="transmembrane region" description="Helical" evidence="1">
    <location>
        <begin position="56"/>
        <end position="80"/>
    </location>
</feature>
<evidence type="ECO:0000313" key="3">
    <source>
        <dbReference type="Proteomes" id="UP001396646"/>
    </source>
</evidence>
<keyword evidence="1" id="KW-0812">Transmembrane</keyword>
<comment type="caution">
    <text evidence="2">The sequence shown here is derived from an EMBL/GenBank/DDBJ whole genome shotgun (WGS) entry which is preliminary data.</text>
</comment>
<feature type="transmembrane region" description="Helical" evidence="1">
    <location>
        <begin position="15"/>
        <end position="36"/>
    </location>
</feature>
<protein>
    <submittedName>
        <fullName evidence="2">DUF4386 domain-containing protein</fullName>
    </submittedName>
</protein>
<name>A0ABU9KSS8_9EURY</name>
<reference evidence="2 3" key="1">
    <citation type="submission" date="2024-04" db="EMBL/GenBank/DDBJ databases">
        <title>Methanococcoides sp. LMO-2.</title>
        <authorList>
            <person name="Liang L."/>
        </authorList>
    </citation>
    <scope>NUCLEOTIDE SEQUENCE [LARGE SCALE GENOMIC DNA]</scope>
    <source>
        <strain evidence="2 3">LMO-2</strain>
    </source>
</reference>
<gene>
    <name evidence="2" type="ORF">WOA13_02400</name>
</gene>
<keyword evidence="3" id="KW-1185">Reference proteome</keyword>
<dbReference type="RefSeq" id="WP_342126401.1">
    <property type="nucleotide sequence ID" value="NZ_JBCAUS010000002.1"/>
</dbReference>
<dbReference type="EMBL" id="JBCAUS010000002">
    <property type="protein sequence ID" value="MEL4304692.1"/>
    <property type="molecule type" value="Genomic_DNA"/>
</dbReference>
<dbReference type="InterPro" id="IPR025495">
    <property type="entry name" value="DUF4386"/>
</dbReference>
<feature type="transmembrane region" description="Helical" evidence="1">
    <location>
        <begin position="87"/>
        <end position="108"/>
    </location>
</feature>
<feature type="transmembrane region" description="Helical" evidence="1">
    <location>
        <begin position="150"/>
        <end position="167"/>
    </location>
</feature>
<keyword evidence="1" id="KW-0472">Membrane</keyword>
<accession>A0ABU9KSS8</accession>
<evidence type="ECO:0000313" key="2">
    <source>
        <dbReference type="EMBL" id="MEL4304692.1"/>
    </source>
</evidence>
<keyword evidence="1" id="KW-1133">Transmembrane helix</keyword>
<feature type="transmembrane region" description="Helical" evidence="1">
    <location>
        <begin position="210"/>
        <end position="229"/>
    </location>
</feature>
<evidence type="ECO:0000256" key="1">
    <source>
        <dbReference type="SAM" id="Phobius"/>
    </source>
</evidence>
<proteinExistence type="predicted"/>
<sequence>MEEIDENMNSYRKTAIIVGILFIFAIVMLFVGEALYKPILDSPDYLDNAYPNKVVVITGILIEFTGVPAVVLLSLFLFPVLKKYNEVLALGYVVFRLFEAALLSVAYISKLLLVNLSQDYLSKGGVDASYFQYIGSSIQSVDQWAGTQGLIYHIAFALGSLMLYYVLYRSKLVPRFISAWGFIAAIALLTGSVLINIDMFSGISEVGLELIFALPIAVAEIMLSIWLIVKGFDPSAIASTSARTDTDEV</sequence>
<organism evidence="2 3">
    <name type="scientific">Methanococcoides cohabitans</name>
    <dbReference type="NCBI Taxonomy" id="3136559"/>
    <lineage>
        <taxon>Archaea</taxon>
        <taxon>Methanobacteriati</taxon>
        <taxon>Methanobacteriota</taxon>
        <taxon>Stenosarchaea group</taxon>
        <taxon>Methanomicrobia</taxon>
        <taxon>Methanosarcinales</taxon>
        <taxon>Methanosarcinaceae</taxon>
        <taxon>Methanococcoides</taxon>
    </lineage>
</organism>
<dbReference type="Pfam" id="PF14329">
    <property type="entry name" value="DUF4386"/>
    <property type="match status" value="1"/>
</dbReference>
<feature type="transmembrane region" description="Helical" evidence="1">
    <location>
        <begin position="179"/>
        <end position="204"/>
    </location>
</feature>
<dbReference type="Proteomes" id="UP001396646">
    <property type="component" value="Unassembled WGS sequence"/>
</dbReference>